<gene>
    <name evidence="3" type="ORF">g.93775</name>
</gene>
<organism evidence="3">
    <name type="scientific">Lygus hesperus</name>
    <name type="common">Western plant bug</name>
    <dbReference type="NCBI Taxonomy" id="30085"/>
    <lineage>
        <taxon>Eukaryota</taxon>
        <taxon>Metazoa</taxon>
        <taxon>Ecdysozoa</taxon>
        <taxon>Arthropoda</taxon>
        <taxon>Hexapoda</taxon>
        <taxon>Insecta</taxon>
        <taxon>Pterygota</taxon>
        <taxon>Neoptera</taxon>
        <taxon>Paraneoptera</taxon>
        <taxon>Hemiptera</taxon>
        <taxon>Heteroptera</taxon>
        <taxon>Panheteroptera</taxon>
        <taxon>Cimicomorpha</taxon>
        <taxon>Miridae</taxon>
        <taxon>Mirini</taxon>
        <taxon>Lygus</taxon>
    </lineage>
</organism>
<evidence type="ECO:0000256" key="2">
    <source>
        <dbReference type="ARBA" id="ARBA00023128"/>
    </source>
</evidence>
<keyword evidence="2" id="KW-0496">Mitochondrion</keyword>
<proteinExistence type="predicted"/>
<dbReference type="InterPro" id="IPR036549">
    <property type="entry name" value="CX6/COA6-like_sf"/>
</dbReference>
<evidence type="ECO:0000313" key="3">
    <source>
        <dbReference type="EMBL" id="JAQ17691.1"/>
    </source>
</evidence>
<dbReference type="EMBL" id="GDHC01000938">
    <property type="protein sequence ID" value="JAQ17691.1"/>
    <property type="molecule type" value="Transcribed_RNA"/>
</dbReference>
<feature type="non-terminal residue" evidence="3">
    <location>
        <position position="1"/>
    </location>
</feature>
<name>A0A146MD05_LYGHE</name>
<evidence type="ECO:0000256" key="1">
    <source>
        <dbReference type="ARBA" id="ARBA00004173"/>
    </source>
</evidence>
<dbReference type="AlphaFoldDB" id="A0A146MD05"/>
<sequence length="179" mass="21645">LKVKKLRMDSNIDDEDFDPHKYVMEKIKNHEFGMSFSQDPRFINSWDQSKWGWTLYNDWLRCVHKLGETANRCRYIRRKCLVVTPASTVEKWDTQRSEGTWYGFDPERDRRRRYVQHLRRLVEEERDPSSPQLEHNRALLAQLQKFRQMSPQDLQNEHANQMTGEQRHFFPTSSSQIQS</sequence>
<dbReference type="SUPFAM" id="SSF47694">
    <property type="entry name" value="Cytochrome c oxidase subunit h"/>
    <property type="match status" value="1"/>
</dbReference>
<dbReference type="GO" id="GO:0005739">
    <property type="term" value="C:mitochondrion"/>
    <property type="evidence" value="ECO:0007669"/>
    <property type="project" value="UniProtKB-SubCell"/>
</dbReference>
<protein>
    <submittedName>
        <fullName evidence="3">Uncharacterized protein</fullName>
    </submittedName>
</protein>
<comment type="subcellular location">
    <subcellularLocation>
        <location evidence="1">Mitochondrion</location>
    </subcellularLocation>
</comment>
<reference evidence="3" key="1">
    <citation type="journal article" date="2016" name="Gigascience">
        <title>De novo construction of an expanded transcriptome assembly for the western tarnished plant bug, Lygus hesperus.</title>
        <authorList>
            <person name="Tassone E.E."/>
            <person name="Geib S.M."/>
            <person name="Hall B."/>
            <person name="Fabrick J.A."/>
            <person name="Brent C.S."/>
            <person name="Hull J.J."/>
        </authorList>
    </citation>
    <scope>NUCLEOTIDE SEQUENCE</scope>
</reference>
<dbReference type="Gene3D" id="1.10.10.140">
    <property type="entry name" value="Cytochrome c oxidase, subunit VIb"/>
    <property type="match status" value="1"/>
</dbReference>
<accession>A0A146MD05</accession>